<keyword evidence="1" id="KW-0472">Membrane</keyword>
<feature type="transmembrane region" description="Helical" evidence="1">
    <location>
        <begin position="6"/>
        <end position="29"/>
    </location>
</feature>
<gene>
    <name evidence="2" type="ORF">HB778_32805</name>
</gene>
<evidence type="ECO:0000256" key="1">
    <source>
        <dbReference type="SAM" id="Phobius"/>
    </source>
</evidence>
<keyword evidence="1" id="KW-1133">Transmembrane helix</keyword>
<organism evidence="2 3">
    <name type="scientific">Mesorhizobium huakuii</name>
    <dbReference type="NCBI Taxonomy" id="28104"/>
    <lineage>
        <taxon>Bacteria</taxon>
        <taxon>Pseudomonadati</taxon>
        <taxon>Pseudomonadota</taxon>
        <taxon>Alphaproteobacteria</taxon>
        <taxon>Hyphomicrobiales</taxon>
        <taxon>Phyllobacteriaceae</taxon>
        <taxon>Mesorhizobium</taxon>
    </lineage>
</organism>
<protein>
    <submittedName>
        <fullName evidence="2">Uncharacterized protein</fullName>
    </submittedName>
</protein>
<accession>A0A7G6T1V9</accession>
<proteinExistence type="predicted"/>
<sequence>MRELDFAVVQAIFSAVWLTALLMLVFWAVNHRSFVRRNYVTRGYSPKMKKATPEIEQGASIPFKVRETFPGRILGIKEWTPGEINLIITSYKERHPEEWQAYLDAESNNGFISSAMSDRIYLFIEELFPGLHRKHYRAGVVDFRFANSRTFHFSMWQPENRLLRRENLSAHIKKHRQVVNGEVEWNEEQAIILLEHIRNNDPDLWAYYCDAYNNIGFLGPGIVGRIKAHIAALFPLPEDCSNNGVMRGLLDEANRRYGFEMLKPENAKILDRLETEWFNERRGWMTFEDWHQQVKLRPKNSPDKRD</sequence>
<dbReference type="Proteomes" id="UP000515465">
    <property type="component" value="Chromosome"/>
</dbReference>
<dbReference type="RefSeq" id="WP_183459886.1">
    <property type="nucleotide sequence ID" value="NZ_CP050296.1"/>
</dbReference>
<evidence type="ECO:0000313" key="2">
    <source>
        <dbReference type="EMBL" id="QND60741.1"/>
    </source>
</evidence>
<dbReference type="EMBL" id="CP050296">
    <property type="protein sequence ID" value="QND60741.1"/>
    <property type="molecule type" value="Genomic_DNA"/>
</dbReference>
<name>A0A7G6T1V9_9HYPH</name>
<reference evidence="3" key="1">
    <citation type="journal article" date="2020" name="Mol. Plant Microbe">
        <title>Rhizobial microsymbionts of the narrowly endemic Oxytropis species growing in Kamchatka are characterized by significant genetic diversity and possess a set of genes that are associated with T3SS and T6SS secretion systems and can affect the development of symbiosis.</title>
        <authorList>
            <person name="Safronova V."/>
            <person name="Guro P."/>
            <person name="Sazanova A."/>
            <person name="Kuznetsova I."/>
            <person name="Belimov A."/>
            <person name="Yakubov V."/>
            <person name="Chirak E."/>
            <person name="Afonin A."/>
            <person name="Gogolev Y."/>
            <person name="Andronov E."/>
            <person name="Tikhonovich I."/>
        </authorList>
    </citation>
    <scope>NUCLEOTIDE SEQUENCE [LARGE SCALE GENOMIC DNA]</scope>
    <source>
        <strain evidence="3">583</strain>
    </source>
</reference>
<keyword evidence="1" id="KW-0812">Transmembrane</keyword>
<dbReference type="AlphaFoldDB" id="A0A7G6T1V9"/>
<evidence type="ECO:0000313" key="3">
    <source>
        <dbReference type="Proteomes" id="UP000515465"/>
    </source>
</evidence>